<sequence>MLLQHTAVVVSEPVFADRGRPKNAQQPVRYQYRIEGGVATSLAQEEAARARMGVFILATDHSTELTMEALLATYKAQQNVERGLRFLKCPEFLTSSIYLKKPERIEALLMMMTCCLMVYAALEHRIRKGLEEHMRDVPDMKRKPTRRPTARWIFLCFSGILEYSIADSQPLVTKLNPAHQTIVDVPGERYLQIYS</sequence>
<proteinExistence type="predicted"/>
<reference evidence="1" key="2">
    <citation type="submission" date="2020-02" db="EMBL/GenBank/DDBJ databases">
        <authorList>
            <consortium name="NCBI Pathogen Detection Project"/>
        </authorList>
    </citation>
    <scope>NUCLEOTIDE SEQUENCE</scope>
    <source>
        <strain evidence="1">MA.CK_01/00000941</strain>
    </source>
</reference>
<gene>
    <name evidence="1" type="ORF">G8N85_005177</name>
</gene>
<reference evidence="1" key="1">
    <citation type="journal article" date="2018" name="Genome Biol.">
        <title>SKESA: strategic k-mer extension for scrupulous assemblies.</title>
        <authorList>
            <person name="Souvorov A."/>
            <person name="Agarwala R."/>
            <person name="Lipman D.J."/>
        </authorList>
    </citation>
    <scope>NUCLEOTIDE SEQUENCE</scope>
    <source>
        <strain evidence="1">MA.CK_01/00000941</strain>
    </source>
</reference>
<dbReference type="InterPro" id="IPR047654">
    <property type="entry name" value="IS1634_transpos"/>
</dbReference>
<name>A0A743TVS4_SALER</name>
<accession>A0A743TVS4</accession>
<organism evidence="1">
    <name type="scientific">Salmonella enterica</name>
    <name type="common">Salmonella choleraesuis</name>
    <dbReference type="NCBI Taxonomy" id="28901"/>
    <lineage>
        <taxon>Bacteria</taxon>
        <taxon>Pseudomonadati</taxon>
        <taxon>Pseudomonadota</taxon>
        <taxon>Gammaproteobacteria</taxon>
        <taxon>Enterobacterales</taxon>
        <taxon>Enterobacteriaceae</taxon>
        <taxon>Salmonella</taxon>
    </lineage>
</organism>
<evidence type="ECO:0000313" key="1">
    <source>
        <dbReference type="EMBL" id="HAF2207071.1"/>
    </source>
</evidence>
<dbReference type="NCBIfam" id="NF033559">
    <property type="entry name" value="transpos_IS1634"/>
    <property type="match status" value="1"/>
</dbReference>
<protein>
    <submittedName>
        <fullName evidence="1">IS1634 family transposase</fullName>
    </submittedName>
</protein>
<dbReference type="PANTHER" id="PTHR34614">
    <property type="match status" value="1"/>
</dbReference>
<comment type="caution">
    <text evidence="1">The sequence shown here is derived from an EMBL/GenBank/DDBJ whole genome shotgun (WGS) entry which is preliminary data.</text>
</comment>
<dbReference type="EMBL" id="DAAUOA010000053">
    <property type="protein sequence ID" value="HAF2207071.1"/>
    <property type="molecule type" value="Genomic_DNA"/>
</dbReference>
<dbReference type="PANTHER" id="PTHR34614:SF2">
    <property type="entry name" value="TRANSPOSASE IS4-LIKE DOMAIN-CONTAINING PROTEIN"/>
    <property type="match status" value="1"/>
</dbReference>
<dbReference type="AlphaFoldDB" id="A0A743TVS4"/>